<evidence type="ECO:0000313" key="2">
    <source>
        <dbReference type="EMBL" id="REF35544.1"/>
    </source>
</evidence>
<keyword evidence="3" id="KW-1185">Reference proteome</keyword>
<gene>
    <name evidence="2" type="ORF">DFJ64_0925</name>
</gene>
<feature type="region of interest" description="Disordered" evidence="1">
    <location>
        <begin position="54"/>
        <end position="73"/>
    </location>
</feature>
<dbReference type="AlphaFoldDB" id="A0A3D9VBK4"/>
<evidence type="ECO:0000256" key="1">
    <source>
        <dbReference type="SAM" id="MobiDB-lite"/>
    </source>
</evidence>
<feature type="compositionally biased region" description="Gly residues" evidence="1">
    <location>
        <begin position="1"/>
        <end position="10"/>
    </location>
</feature>
<feature type="compositionally biased region" description="Polar residues" evidence="1">
    <location>
        <begin position="60"/>
        <end position="73"/>
    </location>
</feature>
<feature type="region of interest" description="Disordered" evidence="1">
    <location>
        <begin position="1"/>
        <end position="22"/>
    </location>
</feature>
<evidence type="ECO:0000313" key="3">
    <source>
        <dbReference type="Proteomes" id="UP000256485"/>
    </source>
</evidence>
<comment type="caution">
    <text evidence="2">The sequence shown here is derived from an EMBL/GenBank/DDBJ whole genome shotgun (WGS) entry which is preliminary data.</text>
</comment>
<name>A0A3D9VBK4_THECX</name>
<sequence>MERECGGSGKVPGNCVSTESDSALSRSLVRAASETGGIDFTSLELRFLAERSGQVEYASKATSDQGPRSRSRT</sequence>
<dbReference type="Proteomes" id="UP000256485">
    <property type="component" value="Unassembled WGS sequence"/>
</dbReference>
<proteinExistence type="predicted"/>
<reference evidence="2 3" key="1">
    <citation type="submission" date="2018-08" db="EMBL/GenBank/DDBJ databases">
        <title>Sequencing the genomes of 1000 actinobacteria strains.</title>
        <authorList>
            <person name="Klenk H.-P."/>
        </authorList>
    </citation>
    <scope>NUCLEOTIDE SEQUENCE [LARGE SCALE GENOMIC DNA]</scope>
    <source>
        <strain evidence="2 3">DSM 22891</strain>
    </source>
</reference>
<accession>A0A3D9VBK4</accession>
<organism evidence="2 3">
    <name type="scientific">Thermasporomyces composti</name>
    <dbReference type="NCBI Taxonomy" id="696763"/>
    <lineage>
        <taxon>Bacteria</taxon>
        <taxon>Bacillati</taxon>
        <taxon>Actinomycetota</taxon>
        <taxon>Actinomycetes</taxon>
        <taxon>Propionibacteriales</taxon>
        <taxon>Nocardioidaceae</taxon>
        <taxon>Thermasporomyces</taxon>
    </lineage>
</organism>
<dbReference type="EMBL" id="QTUC01000001">
    <property type="protein sequence ID" value="REF35544.1"/>
    <property type="molecule type" value="Genomic_DNA"/>
</dbReference>
<protein>
    <submittedName>
        <fullName evidence="2">Uncharacterized protein</fullName>
    </submittedName>
</protein>